<feature type="region of interest" description="Disordered" evidence="1">
    <location>
        <begin position="236"/>
        <end position="271"/>
    </location>
</feature>
<name>A0A9P5WVW0_9AGAR</name>
<feature type="compositionally biased region" description="Low complexity" evidence="1">
    <location>
        <begin position="108"/>
        <end position="122"/>
    </location>
</feature>
<proteinExistence type="predicted"/>
<evidence type="ECO:0000313" key="2">
    <source>
        <dbReference type="EMBL" id="KAF9439668.1"/>
    </source>
</evidence>
<dbReference type="OrthoDB" id="3648309at2759"/>
<dbReference type="AlphaFoldDB" id="A0A9P5WVW0"/>
<feature type="region of interest" description="Disordered" evidence="1">
    <location>
        <begin position="106"/>
        <end position="125"/>
    </location>
</feature>
<comment type="caution">
    <text evidence="2">The sequence shown here is derived from an EMBL/GenBank/DDBJ whole genome shotgun (WGS) entry which is preliminary data.</text>
</comment>
<feature type="non-terminal residue" evidence="2">
    <location>
        <position position="271"/>
    </location>
</feature>
<dbReference type="Proteomes" id="UP000807342">
    <property type="component" value="Unassembled WGS sequence"/>
</dbReference>
<reference evidence="2" key="1">
    <citation type="submission" date="2020-11" db="EMBL/GenBank/DDBJ databases">
        <authorList>
            <consortium name="DOE Joint Genome Institute"/>
            <person name="Ahrendt S."/>
            <person name="Riley R."/>
            <person name="Andreopoulos W."/>
            <person name="Labutti K."/>
            <person name="Pangilinan J."/>
            <person name="Ruiz-Duenas F.J."/>
            <person name="Barrasa J.M."/>
            <person name="Sanchez-Garcia M."/>
            <person name="Camarero S."/>
            <person name="Miyauchi S."/>
            <person name="Serrano A."/>
            <person name="Linde D."/>
            <person name="Babiker R."/>
            <person name="Drula E."/>
            <person name="Ayuso-Fernandez I."/>
            <person name="Pacheco R."/>
            <person name="Padilla G."/>
            <person name="Ferreira P."/>
            <person name="Barriuso J."/>
            <person name="Kellner H."/>
            <person name="Castanera R."/>
            <person name="Alfaro M."/>
            <person name="Ramirez L."/>
            <person name="Pisabarro A.G."/>
            <person name="Kuo A."/>
            <person name="Tritt A."/>
            <person name="Lipzen A."/>
            <person name="He G."/>
            <person name="Yan M."/>
            <person name="Ng V."/>
            <person name="Cullen D."/>
            <person name="Martin F."/>
            <person name="Rosso M.-N."/>
            <person name="Henrissat B."/>
            <person name="Hibbett D."/>
            <person name="Martinez A.T."/>
            <person name="Grigoriev I.V."/>
        </authorList>
    </citation>
    <scope>NUCLEOTIDE SEQUENCE</scope>
    <source>
        <strain evidence="2">MF-IS2</strain>
    </source>
</reference>
<evidence type="ECO:0000313" key="3">
    <source>
        <dbReference type="Proteomes" id="UP000807342"/>
    </source>
</evidence>
<keyword evidence="3" id="KW-1185">Reference proteome</keyword>
<gene>
    <name evidence="2" type="ORF">P691DRAFT_785512</name>
</gene>
<sequence length="271" mass="29696">PVLVTWSETVPAVTTSTEPSVGSGGGGPMDVTPSFEDGQYQNQAMLLLSTIVAPHTPQAQMMVTMPWPAPPPGIQQGHFQQYAPQPTYYYPQYPYVPSILPPLLMPHQQQQQEQTQSTSTSTGKGKWKVMEQDLLQECFDEQHSQLATQLHKVGLSDHLINTIDPYNESTKAILEELLEIIHHSHLKLSPVVPDINMDKAMPSSSVDDAAPEPSGPGMTWTEAALLTSSESGEYGSDYEVISKKDKSGRKKKKGKQPAKQAAPMQPLPMGH</sequence>
<dbReference type="EMBL" id="MU153702">
    <property type="protein sequence ID" value="KAF9439668.1"/>
    <property type="molecule type" value="Genomic_DNA"/>
</dbReference>
<feature type="region of interest" description="Disordered" evidence="1">
    <location>
        <begin position="199"/>
        <end position="219"/>
    </location>
</feature>
<accession>A0A9P5WVW0</accession>
<feature type="non-terminal residue" evidence="2">
    <location>
        <position position="1"/>
    </location>
</feature>
<organism evidence="2 3">
    <name type="scientific">Macrolepiota fuliginosa MF-IS2</name>
    <dbReference type="NCBI Taxonomy" id="1400762"/>
    <lineage>
        <taxon>Eukaryota</taxon>
        <taxon>Fungi</taxon>
        <taxon>Dikarya</taxon>
        <taxon>Basidiomycota</taxon>
        <taxon>Agaricomycotina</taxon>
        <taxon>Agaricomycetes</taxon>
        <taxon>Agaricomycetidae</taxon>
        <taxon>Agaricales</taxon>
        <taxon>Agaricineae</taxon>
        <taxon>Agaricaceae</taxon>
        <taxon>Macrolepiota</taxon>
    </lineage>
</organism>
<protein>
    <submittedName>
        <fullName evidence="2">Uncharacterized protein</fullName>
    </submittedName>
</protein>
<evidence type="ECO:0000256" key="1">
    <source>
        <dbReference type="SAM" id="MobiDB-lite"/>
    </source>
</evidence>
<feature type="compositionally biased region" description="Basic residues" evidence="1">
    <location>
        <begin position="246"/>
        <end position="256"/>
    </location>
</feature>